<dbReference type="Proteomes" id="UP000697127">
    <property type="component" value="Unassembled WGS sequence"/>
</dbReference>
<sequence length="123" mass="13932">MKIFIIDMYLTSLIKSWIRSGKEKEIVLKILNDISNISNYLLERVNFYSQVISSCHGDKDKLQSIILYRDVNNHDGDNDSKNNLELEDGGLGLSEETVNELCGVFGSLACVYLRSVHSVFRNG</sequence>
<gene>
    <name evidence="1" type="ORF">C6P40_002353</name>
</gene>
<proteinExistence type="predicted"/>
<keyword evidence="2" id="KW-1185">Reference proteome</keyword>
<evidence type="ECO:0000313" key="2">
    <source>
        <dbReference type="Proteomes" id="UP000697127"/>
    </source>
</evidence>
<dbReference type="AlphaFoldDB" id="A0A9P6WHW1"/>
<comment type="caution">
    <text evidence="1">The sequence shown here is derived from an EMBL/GenBank/DDBJ whole genome shotgun (WGS) entry which is preliminary data.</text>
</comment>
<reference evidence="1" key="1">
    <citation type="submission" date="2020-11" db="EMBL/GenBank/DDBJ databases">
        <title>Kefir isolates.</title>
        <authorList>
            <person name="Marcisauskas S."/>
            <person name="Kim Y."/>
            <person name="Blasche S."/>
        </authorList>
    </citation>
    <scope>NUCLEOTIDE SEQUENCE</scope>
    <source>
        <strain evidence="1">Olga-1</strain>
    </source>
</reference>
<organism evidence="1 2">
    <name type="scientific">Pichia californica</name>
    <dbReference type="NCBI Taxonomy" id="460514"/>
    <lineage>
        <taxon>Eukaryota</taxon>
        <taxon>Fungi</taxon>
        <taxon>Dikarya</taxon>
        <taxon>Ascomycota</taxon>
        <taxon>Saccharomycotina</taxon>
        <taxon>Pichiomycetes</taxon>
        <taxon>Pichiales</taxon>
        <taxon>Pichiaceae</taxon>
        <taxon>Pichia</taxon>
    </lineage>
</organism>
<evidence type="ECO:0000313" key="1">
    <source>
        <dbReference type="EMBL" id="KAG0687430.1"/>
    </source>
</evidence>
<dbReference type="EMBL" id="PUHW01000262">
    <property type="protein sequence ID" value="KAG0687430.1"/>
    <property type="molecule type" value="Genomic_DNA"/>
</dbReference>
<accession>A0A9P6WHW1</accession>
<protein>
    <submittedName>
        <fullName evidence="1">Uncharacterized protein</fullName>
    </submittedName>
</protein>
<name>A0A9P6WHW1_9ASCO</name>